<proteinExistence type="predicted"/>
<evidence type="ECO:0000256" key="1">
    <source>
        <dbReference type="SAM" id="MobiDB-lite"/>
    </source>
</evidence>
<evidence type="ECO:0000313" key="3">
    <source>
        <dbReference type="Proteomes" id="UP001141259"/>
    </source>
</evidence>
<dbReference type="EMBL" id="JANYMP010000005">
    <property type="protein sequence ID" value="MCS7477713.1"/>
    <property type="molecule type" value="Genomic_DNA"/>
</dbReference>
<feature type="compositionally biased region" description="Basic and acidic residues" evidence="1">
    <location>
        <begin position="72"/>
        <end position="84"/>
    </location>
</feature>
<dbReference type="RefSeq" id="WP_259623227.1">
    <property type="nucleotide sequence ID" value="NZ_JANYMP010000005.1"/>
</dbReference>
<sequence length="116" mass="12746">MSGPVEDRLGQAVLRSLARRPPSDVMGEMAREVLSGRMTLHDATRSLAYSEAFAVAARDVVPTLAGLSAEERRAAEDLGDRAADLLDPPDQPPQKPRRAPVEDDWDESHTSPWDDR</sequence>
<dbReference type="Proteomes" id="UP001141259">
    <property type="component" value="Unassembled WGS sequence"/>
</dbReference>
<feature type="region of interest" description="Disordered" evidence="1">
    <location>
        <begin position="72"/>
        <end position="116"/>
    </location>
</feature>
<evidence type="ECO:0000313" key="2">
    <source>
        <dbReference type="EMBL" id="MCS7477713.1"/>
    </source>
</evidence>
<keyword evidence="3" id="KW-1185">Reference proteome</keyword>
<organism evidence="2 3">
    <name type="scientific">Umezawaea endophytica</name>
    <dbReference type="NCBI Taxonomy" id="1654476"/>
    <lineage>
        <taxon>Bacteria</taxon>
        <taxon>Bacillati</taxon>
        <taxon>Actinomycetota</taxon>
        <taxon>Actinomycetes</taxon>
        <taxon>Pseudonocardiales</taxon>
        <taxon>Pseudonocardiaceae</taxon>
        <taxon>Umezawaea</taxon>
    </lineage>
</organism>
<dbReference type="AlphaFoldDB" id="A0A9X2VM49"/>
<accession>A0A9X2VM49</accession>
<reference evidence="2" key="1">
    <citation type="submission" date="2022-08" db="EMBL/GenBank/DDBJ databases">
        <authorList>
            <person name="Tistechok S."/>
            <person name="Samborskyy M."/>
            <person name="Roman I."/>
        </authorList>
    </citation>
    <scope>NUCLEOTIDE SEQUENCE</scope>
    <source>
        <strain evidence="2">DSM 103496</strain>
    </source>
</reference>
<gene>
    <name evidence="2" type="ORF">NZH93_12685</name>
</gene>
<comment type="caution">
    <text evidence="2">The sequence shown here is derived from an EMBL/GenBank/DDBJ whole genome shotgun (WGS) entry which is preliminary data.</text>
</comment>
<name>A0A9X2VM49_9PSEU</name>
<protein>
    <submittedName>
        <fullName evidence="2">Uncharacterized protein</fullName>
    </submittedName>
</protein>
<feature type="compositionally biased region" description="Basic and acidic residues" evidence="1">
    <location>
        <begin position="107"/>
        <end position="116"/>
    </location>
</feature>